<proteinExistence type="predicted"/>
<dbReference type="EMBL" id="QGMZ01000010">
    <property type="protein sequence ID" value="PWR75474.1"/>
    <property type="molecule type" value="Genomic_DNA"/>
</dbReference>
<sequence length="93" mass="10932">MQQKRPNKVLGYRTDIHGEPIQTLIGPGEKERSIIFSLNSGETTIITSQDLKNKQEPFLPCDELVNQKIFRNMKKHPDIYVKFYKFLNEKIPR</sequence>
<protein>
    <submittedName>
        <fullName evidence="1">Uncharacterized protein</fullName>
    </submittedName>
</protein>
<evidence type="ECO:0000313" key="1">
    <source>
        <dbReference type="EMBL" id="PWR75474.1"/>
    </source>
</evidence>
<gene>
    <name evidence="1" type="ORF">DLD82_04930</name>
</gene>
<dbReference type="GeneID" id="97609595"/>
<dbReference type="Proteomes" id="UP000245934">
    <property type="component" value="Unassembled WGS sequence"/>
</dbReference>
<reference evidence="1 2" key="1">
    <citation type="submission" date="2018-05" db="EMBL/GenBank/DDBJ databases">
        <title>Draft genome of Methanospirillum stamsii Pt1.</title>
        <authorList>
            <person name="Dueholm M.S."/>
            <person name="Nielsen P.H."/>
            <person name="Bakmann L.F."/>
            <person name="Otzen D.E."/>
        </authorList>
    </citation>
    <scope>NUCLEOTIDE SEQUENCE [LARGE SCALE GENOMIC DNA]</scope>
    <source>
        <strain evidence="1 2">Pt1</strain>
    </source>
</reference>
<dbReference type="OrthoDB" id="375071at2157"/>
<dbReference type="AlphaFoldDB" id="A0A2V2N5V6"/>
<accession>A0A2V2N5V6</accession>
<organism evidence="1 2">
    <name type="scientific">Methanospirillum stamsii</name>
    <dbReference type="NCBI Taxonomy" id="1277351"/>
    <lineage>
        <taxon>Archaea</taxon>
        <taxon>Methanobacteriati</taxon>
        <taxon>Methanobacteriota</taxon>
        <taxon>Stenosarchaea group</taxon>
        <taxon>Methanomicrobia</taxon>
        <taxon>Methanomicrobiales</taxon>
        <taxon>Methanospirillaceae</taxon>
        <taxon>Methanospirillum</taxon>
    </lineage>
</organism>
<evidence type="ECO:0000313" key="2">
    <source>
        <dbReference type="Proteomes" id="UP000245934"/>
    </source>
</evidence>
<comment type="caution">
    <text evidence="1">The sequence shown here is derived from an EMBL/GenBank/DDBJ whole genome shotgun (WGS) entry which is preliminary data.</text>
</comment>
<keyword evidence="2" id="KW-1185">Reference proteome</keyword>
<dbReference type="RefSeq" id="WP_109939993.1">
    <property type="nucleotide sequence ID" value="NZ_CP176366.1"/>
</dbReference>
<name>A0A2V2N5V6_9EURY</name>